<sequence>MSMTGFSLGKGDEVDKTTHFQARKNEFFFVLSLEAIRDRPHLESHGIGYEGRPILILNLIRTFS</sequence>
<dbReference type="EMBL" id="AALC02000030">
    <property type="protein sequence ID" value="EEQ06321.1"/>
    <property type="molecule type" value="Genomic_DNA"/>
</dbReference>
<dbReference type="Proteomes" id="UP000010319">
    <property type="component" value="Unassembled WGS sequence"/>
</dbReference>
<proteinExistence type="predicted"/>
<gene>
    <name evidence="1" type="ORF">yberc0001_7830</name>
</gene>
<comment type="caution">
    <text evidence="1">The sequence shown here is derived from an EMBL/GenBank/DDBJ whole genome shotgun (WGS) entry which is preliminary data.</text>
</comment>
<evidence type="ECO:0000313" key="1">
    <source>
        <dbReference type="EMBL" id="EEQ06321.1"/>
    </source>
</evidence>
<accession>A0ABP2E5H8</accession>
<name>A0ABP2E5H8_YERBE</name>
<reference evidence="1" key="1">
    <citation type="submission" date="2008-12" db="EMBL/GenBank/DDBJ databases">
        <title>Annotation of the Yersinia bercovieri ATCC 43970 genome.</title>
        <authorList>
            <person name="Read T.D."/>
            <person name="Akmal A."/>
            <person name="Bishop-Lilly K."/>
            <person name="Chen P.E."/>
            <person name="Cook C."/>
            <person name="Kiley M.P."/>
            <person name="Lentz S."/>
            <person name="Mateczun A."/>
            <person name="Nagarajan N."/>
            <person name="Nolan N."/>
            <person name="Osborne B.I."/>
            <person name="Pop M."/>
            <person name="Sozhamannan S."/>
            <person name="Stewart A.C."/>
            <person name="Sulakvelidze A."/>
            <person name="Thomason B."/>
            <person name="Willner K."/>
            <person name="Zwick M.E."/>
        </authorList>
    </citation>
    <scope>NUCLEOTIDE SEQUENCE [LARGE SCALE GENOMIC DNA]</scope>
    <source>
        <strain evidence="1">ATCC 43970</strain>
    </source>
</reference>
<protein>
    <submittedName>
        <fullName evidence="1">Uncharacterized protein</fullName>
    </submittedName>
</protein>
<evidence type="ECO:0000313" key="2">
    <source>
        <dbReference type="Proteomes" id="UP000010319"/>
    </source>
</evidence>
<keyword evidence="2" id="KW-1185">Reference proteome</keyword>
<organism evidence="1 2">
    <name type="scientific">Yersinia bercovieri ATCC 43970</name>
    <dbReference type="NCBI Taxonomy" id="349968"/>
    <lineage>
        <taxon>Bacteria</taxon>
        <taxon>Pseudomonadati</taxon>
        <taxon>Pseudomonadota</taxon>
        <taxon>Gammaproteobacteria</taxon>
        <taxon>Enterobacterales</taxon>
        <taxon>Yersiniaceae</taxon>
        <taxon>Yersinia</taxon>
    </lineage>
</organism>